<evidence type="ECO:0000256" key="6">
    <source>
        <dbReference type="ARBA" id="ARBA00022741"/>
    </source>
</evidence>
<evidence type="ECO:0000256" key="2">
    <source>
        <dbReference type="ARBA" id="ARBA00001946"/>
    </source>
</evidence>
<evidence type="ECO:0000256" key="10">
    <source>
        <dbReference type="ARBA" id="ARBA00022977"/>
    </source>
</evidence>
<evidence type="ECO:0000256" key="8">
    <source>
        <dbReference type="ARBA" id="ARBA00022840"/>
    </source>
</evidence>
<evidence type="ECO:0000256" key="7">
    <source>
        <dbReference type="ARBA" id="ARBA00022777"/>
    </source>
</evidence>
<dbReference type="GO" id="GO:0009229">
    <property type="term" value="P:thiamine diphosphate biosynthetic process"/>
    <property type="evidence" value="ECO:0007669"/>
    <property type="project" value="UniProtKB-UniRule"/>
</dbReference>
<evidence type="ECO:0000256" key="5">
    <source>
        <dbReference type="ARBA" id="ARBA00022723"/>
    </source>
</evidence>
<dbReference type="RefSeq" id="WP_009765321.1">
    <property type="nucleotide sequence ID" value="NZ_CP009223.1"/>
</dbReference>
<dbReference type="Pfam" id="PF02110">
    <property type="entry name" value="HK"/>
    <property type="match status" value="1"/>
</dbReference>
<keyword evidence="7 11" id="KW-0418">Kinase</keyword>
<dbReference type="EMBL" id="CP009223">
    <property type="protein sequence ID" value="AIM62834.1"/>
    <property type="molecule type" value="Genomic_DNA"/>
</dbReference>
<keyword evidence="8 11" id="KW-0067">ATP-binding</keyword>
<dbReference type="UniPathway" id="UPA00060">
    <property type="reaction ID" value="UER00139"/>
</dbReference>
<dbReference type="PATRIC" id="fig|759620.7.peg.562"/>
<keyword evidence="10 11" id="KW-0784">Thiamine biosynthesis</keyword>
<keyword evidence="5 11" id="KW-0479">Metal-binding</keyword>
<dbReference type="KEGG" id="wct:WS74_0582"/>
<accession>A0A075TZ60</accession>
<comment type="caution">
    <text evidence="11">Lacks conserved residue(s) required for the propagation of feature annotation.</text>
</comment>
<comment type="cofactor">
    <cofactor evidence="2 11">
        <name>Mg(2+)</name>
        <dbReference type="ChEBI" id="CHEBI:18420"/>
    </cofactor>
</comment>
<dbReference type="PIRSF" id="PIRSF000513">
    <property type="entry name" value="Thz_kinase"/>
    <property type="match status" value="1"/>
</dbReference>
<comment type="catalytic activity">
    <reaction evidence="1 11">
        <text>5-(2-hydroxyethyl)-4-methylthiazole + ATP = 4-methyl-5-(2-phosphooxyethyl)-thiazole + ADP + H(+)</text>
        <dbReference type="Rhea" id="RHEA:24212"/>
        <dbReference type="ChEBI" id="CHEBI:15378"/>
        <dbReference type="ChEBI" id="CHEBI:17957"/>
        <dbReference type="ChEBI" id="CHEBI:30616"/>
        <dbReference type="ChEBI" id="CHEBI:58296"/>
        <dbReference type="ChEBI" id="CHEBI:456216"/>
        <dbReference type="EC" id="2.7.1.50"/>
    </reaction>
</comment>
<reference evidence="12 13" key="1">
    <citation type="journal article" date="2014" name="Genome Announc.">
        <title>Complete Genome Sequences of Fish Pathogenic Weissella ceti Strains WS74 and WS105.</title>
        <authorList>
            <person name="Figueiredo H.C."/>
            <person name="Leal C.A."/>
            <person name="Dorella F.A."/>
            <person name="Carvalho A.F."/>
            <person name="Soares S.C."/>
            <person name="Pereira F.L."/>
            <person name="Azevedo V.A."/>
        </authorList>
    </citation>
    <scope>NUCLEOTIDE SEQUENCE [LARGE SCALE GENOMIC DNA]</scope>
    <source>
        <strain evidence="12 13">WS74</strain>
    </source>
</reference>
<evidence type="ECO:0000313" key="12">
    <source>
        <dbReference type="EMBL" id="AIM62834.1"/>
    </source>
</evidence>
<comment type="function">
    <text evidence="11">Catalyzes the phosphorylation of the hydroxyl group of 4-methyl-5-beta-hydroxyethylthiazole (THZ).</text>
</comment>
<comment type="similarity">
    <text evidence="11">Belongs to the Thz kinase family.</text>
</comment>
<dbReference type="EC" id="2.7.1.50" evidence="11"/>
<dbReference type="KEGG" id="wci:WS105_0579"/>
<evidence type="ECO:0000256" key="4">
    <source>
        <dbReference type="ARBA" id="ARBA00022679"/>
    </source>
</evidence>
<dbReference type="Gene3D" id="3.40.1190.20">
    <property type="match status" value="1"/>
</dbReference>
<dbReference type="GO" id="GO:0004417">
    <property type="term" value="F:hydroxyethylthiazole kinase activity"/>
    <property type="evidence" value="ECO:0007669"/>
    <property type="project" value="UniProtKB-UniRule"/>
</dbReference>
<dbReference type="SUPFAM" id="SSF53613">
    <property type="entry name" value="Ribokinase-like"/>
    <property type="match status" value="1"/>
</dbReference>
<keyword evidence="9 11" id="KW-0460">Magnesium</keyword>
<proteinExistence type="inferred from homology"/>
<dbReference type="HAMAP" id="MF_00228">
    <property type="entry name" value="Thz_kinase"/>
    <property type="match status" value="1"/>
</dbReference>
<dbReference type="GO" id="GO:0005524">
    <property type="term" value="F:ATP binding"/>
    <property type="evidence" value="ECO:0007669"/>
    <property type="project" value="UniProtKB-UniRule"/>
</dbReference>
<keyword evidence="4 11" id="KW-0808">Transferase</keyword>
<reference evidence="13" key="2">
    <citation type="submission" date="2014-08" db="EMBL/GenBank/DDBJ databases">
        <title>Complete genome of Weissella ceti strain WS74 isolated from diseased rainbow trout in Brazil.</title>
        <authorList>
            <person name="Figueiredo H.C.P."/>
            <person name="Leal C.A.G."/>
            <person name="Pereira F.L."/>
            <person name="Soares S.C."/>
            <person name="Dorella F.A."/>
            <person name="Carvalho A.F."/>
            <person name="Azevedo V.A.C."/>
        </authorList>
    </citation>
    <scope>NUCLEOTIDE SEQUENCE [LARGE SCALE GENOMIC DNA]</scope>
    <source>
        <strain evidence="13">WS74</strain>
    </source>
</reference>
<dbReference type="AlphaFoldDB" id="A0A075TZ60"/>
<dbReference type="PRINTS" id="PR01099">
    <property type="entry name" value="HYETHTZKNASE"/>
</dbReference>
<dbReference type="InterPro" id="IPR000417">
    <property type="entry name" value="Hyethyz_kinase"/>
</dbReference>
<dbReference type="InterPro" id="IPR029056">
    <property type="entry name" value="Ribokinase-like"/>
</dbReference>
<keyword evidence="13" id="KW-1185">Reference proteome</keyword>
<evidence type="ECO:0000256" key="3">
    <source>
        <dbReference type="ARBA" id="ARBA00004868"/>
    </source>
</evidence>
<dbReference type="Proteomes" id="UP000029079">
    <property type="component" value="Chromosome"/>
</dbReference>
<dbReference type="KEGG" id="wce:WS08_0581"/>
<evidence type="ECO:0000256" key="9">
    <source>
        <dbReference type="ARBA" id="ARBA00022842"/>
    </source>
</evidence>
<dbReference type="STRING" id="759620.WS105_0579"/>
<sequence length="259" mass="27673">MQLRDKIKTEKPLVLNLANSVTPQRVADVVSMLGGSPLVTETSHETDELLAISKALVINIGTITDEQLSTMIKAGIRANELHIPVILDPVAVHMPYRSRCVQQLAESVHFDYIRGNSAEIAWFANEESQATGIDALDDDINVATVKNAAQTTGAIIVQSGPVDVISDGTQTVSIDYNNPALATNVGAGDMLSAVVATFASVADDPFEAAYVAALNMKLAGQNTTALVGDDRPGSYMPAFFDAIYRLQDTDIAEGVMTWH</sequence>
<evidence type="ECO:0000256" key="1">
    <source>
        <dbReference type="ARBA" id="ARBA00001771"/>
    </source>
</evidence>
<evidence type="ECO:0000313" key="13">
    <source>
        <dbReference type="Proteomes" id="UP000029079"/>
    </source>
</evidence>
<feature type="binding site" evidence="11">
    <location>
        <position position="186"/>
    </location>
    <ligand>
        <name>substrate</name>
    </ligand>
</feature>
<evidence type="ECO:0000256" key="11">
    <source>
        <dbReference type="HAMAP-Rule" id="MF_00228"/>
    </source>
</evidence>
<dbReference type="NCBIfam" id="NF006830">
    <property type="entry name" value="PRK09355.1"/>
    <property type="match status" value="1"/>
</dbReference>
<dbReference type="GO" id="GO:0009228">
    <property type="term" value="P:thiamine biosynthetic process"/>
    <property type="evidence" value="ECO:0007669"/>
    <property type="project" value="UniProtKB-KW"/>
</dbReference>
<organism evidence="12 13">
    <name type="scientific">Weissella ceti</name>
    <dbReference type="NCBI Taxonomy" id="759620"/>
    <lineage>
        <taxon>Bacteria</taxon>
        <taxon>Bacillati</taxon>
        <taxon>Bacillota</taxon>
        <taxon>Bacilli</taxon>
        <taxon>Lactobacillales</taxon>
        <taxon>Lactobacillaceae</taxon>
        <taxon>Weissella</taxon>
    </lineage>
</organism>
<dbReference type="GO" id="GO:0000287">
    <property type="term" value="F:magnesium ion binding"/>
    <property type="evidence" value="ECO:0007669"/>
    <property type="project" value="UniProtKB-UniRule"/>
</dbReference>
<dbReference type="CDD" id="cd01170">
    <property type="entry name" value="THZ_kinase"/>
    <property type="match status" value="1"/>
</dbReference>
<dbReference type="OrthoDB" id="9778146at2"/>
<name>A0A075TZ60_9LACO</name>
<protein>
    <recommendedName>
        <fullName evidence="11">Hydroxyethylthiazole kinase</fullName>
        <ecNumber evidence="11">2.7.1.50</ecNumber>
    </recommendedName>
    <alternativeName>
        <fullName evidence="11">4-methyl-5-beta-hydroxyethylthiazole kinase</fullName>
        <shortName evidence="11">TH kinase</shortName>
        <shortName evidence="11">Thz kinase</shortName>
    </alternativeName>
</protein>
<comment type="pathway">
    <text evidence="3 11">Cofactor biosynthesis; thiamine diphosphate biosynthesis; 4-methyl-5-(2-phosphoethyl)-thiazole from 5-(2-hydroxyethyl)-4-methylthiazole: step 1/1.</text>
</comment>
<keyword evidence="6 11" id="KW-0547">Nucleotide-binding</keyword>
<gene>
    <name evidence="11" type="primary">thiM</name>
    <name evidence="12" type="ORF">WS74_0582</name>
</gene>
<feature type="binding site" evidence="11">
    <location>
        <position position="159"/>
    </location>
    <ligand>
        <name>ATP</name>
        <dbReference type="ChEBI" id="CHEBI:30616"/>
    </ligand>
</feature>
<feature type="binding site" evidence="11">
    <location>
        <position position="114"/>
    </location>
    <ligand>
        <name>ATP</name>
        <dbReference type="ChEBI" id="CHEBI:30616"/>
    </ligand>
</feature>